<evidence type="ECO:0000256" key="1">
    <source>
        <dbReference type="ARBA" id="ARBA00004202"/>
    </source>
</evidence>
<evidence type="ECO:0000313" key="8">
    <source>
        <dbReference type="Proteomes" id="UP001501705"/>
    </source>
</evidence>
<evidence type="ECO:0000256" key="2">
    <source>
        <dbReference type="ARBA" id="ARBA00022448"/>
    </source>
</evidence>
<dbReference type="InterPro" id="IPR017871">
    <property type="entry name" value="ABC_transporter-like_CS"/>
</dbReference>
<dbReference type="SUPFAM" id="SSF52540">
    <property type="entry name" value="P-loop containing nucleoside triphosphate hydrolases"/>
    <property type="match status" value="1"/>
</dbReference>
<organism evidence="7 8">
    <name type="scientific">Kribbella hippodromi</name>
    <dbReference type="NCBI Taxonomy" id="434347"/>
    <lineage>
        <taxon>Bacteria</taxon>
        <taxon>Bacillati</taxon>
        <taxon>Actinomycetota</taxon>
        <taxon>Actinomycetes</taxon>
        <taxon>Propionibacteriales</taxon>
        <taxon>Kribbellaceae</taxon>
        <taxon>Kribbella</taxon>
    </lineage>
</organism>
<sequence>MENDNAVRVRGLVKRYPDKVAVNGVDLDIHRGEVFALLGPNGAGKTTATEILEGYRRADEGEISVLGTDPALGDRHWRARLGIVAQSSRDEAELSVAEMVYHFAGYYPSPRDPEEVIAAVGLEEKRKTRTRKLSGGQRRRLDVALGVIGNPELLFLDEPTTGFDPEARRQFWTLIKELRTEGTTILLTTHYLDEAEHLADRVGVIANGKMVEVATPDTLGGRGARTARVSWLAADGPRELRTDRPSAEVARLLAEYGGEIPELQVRRPSLEDIYLELIGSVDATAPALEGALK</sequence>
<dbReference type="PANTHER" id="PTHR42711">
    <property type="entry name" value="ABC TRANSPORTER ATP-BINDING PROTEIN"/>
    <property type="match status" value="1"/>
</dbReference>
<evidence type="ECO:0000259" key="6">
    <source>
        <dbReference type="PROSITE" id="PS50893"/>
    </source>
</evidence>
<keyword evidence="2" id="KW-0813">Transport</keyword>
<gene>
    <name evidence="7" type="ORF">GCM10009804_39630</name>
</gene>
<dbReference type="PROSITE" id="PS00211">
    <property type="entry name" value="ABC_TRANSPORTER_1"/>
    <property type="match status" value="1"/>
</dbReference>
<dbReference type="GO" id="GO:0005524">
    <property type="term" value="F:ATP binding"/>
    <property type="evidence" value="ECO:0007669"/>
    <property type="project" value="UniProtKB-KW"/>
</dbReference>
<evidence type="ECO:0000256" key="5">
    <source>
        <dbReference type="ARBA" id="ARBA00023251"/>
    </source>
</evidence>
<comment type="caution">
    <text evidence="7">The sequence shown here is derived from an EMBL/GenBank/DDBJ whole genome shotgun (WGS) entry which is preliminary data.</text>
</comment>
<dbReference type="InterPro" id="IPR027417">
    <property type="entry name" value="P-loop_NTPase"/>
</dbReference>
<evidence type="ECO:0000256" key="3">
    <source>
        <dbReference type="ARBA" id="ARBA00022741"/>
    </source>
</evidence>
<comment type="subcellular location">
    <subcellularLocation>
        <location evidence="1">Cell membrane</location>
        <topology evidence="1">Peripheral membrane protein</topology>
    </subcellularLocation>
</comment>
<dbReference type="InterPro" id="IPR003439">
    <property type="entry name" value="ABC_transporter-like_ATP-bd"/>
</dbReference>
<name>A0ABP4PJ30_9ACTN</name>
<dbReference type="RefSeq" id="WP_344235053.1">
    <property type="nucleotide sequence ID" value="NZ_BAAAPH010000012.1"/>
</dbReference>
<protein>
    <submittedName>
        <fullName evidence="7">ABC transporter ATP-binding protein</fullName>
    </submittedName>
</protein>
<dbReference type="Gene3D" id="3.40.50.300">
    <property type="entry name" value="P-loop containing nucleotide triphosphate hydrolases"/>
    <property type="match status" value="1"/>
</dbReference>
<dbReference type="Pfam" id="PF00005">
    <property type="entry name" value="ABC_tran"/>
    <property type="match status" value="1"/>
</dbReference>
<accession>A0ABP4PJ30</accession>
<dbReference type="PROSITE" id="PS50893">
    <property type="entry name" value="ABC_TRANSPORTER_2"/>
    <property type="match status" value="1"/>
</dbReference>
<keyword evidence="8" id="KW-1185">Reference proteome</keyword>
<evidence type="ECO:0000256" key="4">
    <source>
        <dbReference type="ARBA" id="ARBA00022840"/>
    </source>
</evidence>
<dbReference type="InterPro" id="IPR003593">
    <property type="entry name" value="AAA+_ATPase"/>
</dbReference>
<dbReference type="CDD" id="cd03230">
    <property type="entry name" value="ABC_DR_subfamily_A"/>
    <property type="match status" value="1"/>
</dbReference>
<dbReference type="Proteomes" id="UP001501705">
    <property type="component" value="Unassembled WGS sequence"/>
</dbReference>
<keyword evidence="4 7" id="KW-0067">ATP-binding</keyword>
<keyword evidence="5" id="KW-0046">Antibiotic resistance</keyword>
<dbReference type="InterPro" id="IPR050763">
    <property type="entry name" value="ABC_transporter_ATP-binding"/>
</dbReference>
<keyword evidence="3" id="KW-0547">Nucleotide-binding</keyword>
<dbReference type="SMART" id="SM00382">
    <property type="entry name" value="AAA"/>
    <property type="match status" value="1"/>
</dbReference>
<reference evidence="8" key="1">
    <citation type="journal article" date="2019" name="Int. J. Syst. Evol. Microbiol.">
        <title>The Global Catalogue of Microorganisms (GCM) 10K type strain sequencing project: providing services to taxonomists for standard genome sequencing and annotation.</title>
        <authorList>
            <consortium name="The Broad Institute Genomics Platform"/>
            <consortium name="The Broad Institute Genome Sequencing Center for Infectious Disease"/>
            <person name="Wu L."/>
            <person name="Ma J."/>
        </authorList>
    </citation>
    <scope>NUCLEOTIDE SEQUENCE [LARGE SCALE GENOMIC DNA]</scope>
    <source>
        <strain evidence="8">JCM 15572</strain>
    </source>
</reference>
<proteinExistence type="predicted"/>
<feature type="domain" description="ABC transporter" evidence="6">
    <location>
        <begin position="7"/>
        <end position="232"/>
    </location>
</feature>
<evidence type="ECO:0000313" key="7">
    <source>
        <dbReference type="EMBL" id="GAA1579193.1"/>
    </source>
</evidence>
<dbReference type="EMBL" id="BAAAPH010000012">
    <property type="protein sequence ID" value="GAA1579193.1"/>
    <property type="molecule type" value="Genomic_DNA"/>
</dbReference>
<dbReference type="PANTHER" id="PTHR42711:SF17">
    <property type="entry name" value="ABC TRANSPORTER ATP-BINDING PROTEIN"/>
    <property type="match status" value="1"/>
</dbReference>